<reference evidence="1 2" key="1">
    <citation type="submission" date="2019-01" db="EMBL/GenBank/DDBJ databases">
        <title>Genome sequencing of the rare red list fungi Fomitopsis rosea.</title>
        <authorList>
            <person name="Buettner E."/>
            <person name="Kellner H."/>
        </authorList>
    </citation>
    <scope>NUCLEOTIDE SEQUENCE [LARGE SCALE GENOMIC DNA]</scope>
    <source>
        <strain evidence="1 2">DSM 105464</strain>
    </source>
</reference>
<sequence length="343" mass="38971">MTSKPPLHLVLAHHTCIAGQPIRGAVALNFRSVRDDPLDEVRVDLRGIMHISYSRRHGCGKEVILLVYESKSLWKRGERYPPAGTRFLRIPFNLELPADVPPSCYVSSGGTVVRIDYKVEAIGVRSSMLRLHEKVDCSFKVVTSDAVGAPLRAKLKGGWQGPWATKTARRRIRKGLWGAHADVQLEFTYPAIPVLPLSSAIPFALSIATVSRPLPRTYDRRIWPSPPFKPHEVKLTLRQSVHVKSRTFDRTYILPLSSLWGSVDIERFPDEWYPIDDLGVKGRWKQESVFTSVFRLRCPSAFRFSRLGHEVEIQYLVHIRVKFDRFHKMSTTIPINVASGMSI</sequence>
<dbReference type="Proteomes" id="UP000298390">
    <property type="component" value="Unassembled WGS sequence"/>
</dbReference>
<dbReference type="AlphaFoldDB" id="A0A4Y9XYR3"/>
<dbReference type="EMBL" id="SEKV01000610">
    <property type="protein sequence ID" value="TFY55245.1"/>
    <property type="molecule type" value="Genomic_DNA"/>
</dbReference>
<gene>
    <name evidence="1" type="ORF">EVJ58_g8367</name>
</gene>
<evidence type="ECO:0000313" key="2">
    <source>
        <dbReference type="Proteomes" id="UP000298390"/>
    </source>
</evidence>
<evidence type="ECO:0008006" key="3">
    <source>
        <dbReference type="Google" id="ProtNLM"/>
    </source>
</evidence>
<proteinExistence type="predicted"/>
<comment type="caution">
    <text evidence="1">The sequence shown here is derived from an EMBL/GenBank/DDBJ whole genome shotgun (WGS) entry which is preliminary data.</text>
</comment>
<dbReference type="InterPro" id="IPR014752">
    <property type="entry name" value="Arrestin-like_C"/>
</dbReference>
<organism evidence="1 2">
    <name type="scientific">Rhodofomes roseus</name>
    <dbReference type="NCBI Taxonomy" id="34475"/>
    <lineage>
        <taxon>Eukaryota</taxon>
        <taxon>Fungi</taxon>
        <taxon>Dikarya</taxon>
        <taxon>Basidiomycota</taxon>
        <taxon>Agaricomycotina</taxon>
        <taxon>Agaricomycetes</taxon>
        <taxon>Polyporales</taxon>
        <taxon>Rhodofomes</taxon>
    </lineage>
</organism>
<dbReference type="STRING" id="34475.A0A4Y9XYR3"/>
<dbReference type="Gene3D" id="2.60.40.640">
    <property type="match status" value="1"/>
</dbReference>
<protein>
    <recommendedName>
        <fullName evidence="3">Arrestin-like N-terminal domain-containing protein</fullName>
    </recommendedName>
</protein>
<name>A0A4Y9XYR3_9APHY</name>
<accession>A0A4Y9XYR3</accession>
<evidence type="ECO:0000313" key="1">
    <source>
        <dbReference type="EMBL" id="TFY55245.1"/>
    </source>
</evidence>